<dbReference type="PANTHER" id="PTHR34138">
    <property type="entry name" value="CELL SHAPE-DETERMINING PROTEIN MREC"/>
    <property type="match status" value="1"/>
</dbReference>
<sequence>MNKKKINKIPTTYVLFILIFICIASLLLSAIKPKIFNPIRNNVSKIVIPLQEGINDIGKNLTHRRKVFAKVKKLEKTNKQLKQQIDELTQENSLLSQNKYELERLRELYELDNTYSEYEKIACRVVGKDSGNWFNLFTINKGKKDGIEAGMNVISGSGLVGIVSETYDNHATVRAIIDDESAVSVKFASSSDLGIVSGDLEEYSSGQLRLTNVKKEVEVKEGDMVLTSHVSTSFLPGILIGYVSEISLDSNDLAQSGYIIPVVDFEHLDEVLVIKQTKENYEDDYNEE</sequence>
<evidence type="ECO:0000256" key="1">
    <source>
        <dbReference type="ARBA" id="ARBA00009369"/>
    </source>
</evidence>
<keyword evidence="7" id="KW-1133">Transmembrane helix</keyword>
<dbReference type="NCBIfam" id="TIGR00219">
    <property type="entry name" value="mreC"/>
    <property type="match status" value="1"/>
</dbReference>
<dbReference type="PIRSF" id="PIRSF038471">
    <property type="entry name" value="MreC"/>
    <property type="match status" value="1"/>
</dbReference>
<dbReference type="InterPro" id="IPR042177">
    <property type="entry name" value="Cell/Rod_1"/>
</dbReference>
<gene>
    <name evidence="9" type="ORF">SAMN02745111_00235</name>
</gene>
<dbReference type="EMBL" id="FUXZ01000002">
    <property type="protein sequence ID" value="SKA60285.1"/>
    <property type="molecule type" value="Genomic_DNA"/>
</dbReference>
<proteinExistence type="inferred from homology"/>
<evidence type="ECO:0000259" key="8">
    <source>
        <dbReference type="Pfam" id="PF04085"/>
    </source>
</evidence>
<dbReference type="InterPro" id="IPR007221">
    <property type="entry name" value="MreC"/>
</dbReference>
<feature type="transmembrane region" description="Helical" evidence="7">
    <location>
        <begin position="12"/>
        <end position="31"/>
    </location>
</feature>
<evidence type="ECO:0000256" key="7">
    <source>
        <dbReference type="SAM" id="Phobius"/>
    </source>
</evidence>
<evidence type="ECO:0000256" key="5">
    <source>
        <dbReference type="PIRNR" id="PIRNR038471"/>
    </source>
</evidence>
<dbReference type="AlphaFoldDB" id="A0A1T4V5N7"/>
<dbReference type="Pfam" id="PF04085">
    <property type="entry name" value="MreC"/>
    <property type="match status" value="1"/>
</dbReference>
<dbReference type="OrthoDB" id="9792313at2"/>
<dbReference type="Gene3D" id="2.40.10.350">
    <property type="entry name" value="Rod shape-determining protein MreC, domain 2"/>
    <property type="match status" value="1"/>
</dbReference>
<accession>A0A1T4V5N7</accession>
<evidence type="ECO:0000256" key="3">
    <source>
        <dbReference type="ARBA" id="ARBA00022960"/>
    </source>
</evidence>
<organism evidence="9 10">
    <name type="scientific">Eubacterium uniforme</name>
    <dbReference type="NCBI Taxonomy" id="39495"/>
    <lineage>
        <taxon>Bacteria</taxon>
        <taxon>Bacillati</taxon>
        <taxon>Bacillota</taxon>
        <taxon>Clostridia</taxon>
        <taxon>Eubacteriales</taxon>
        <taxon>Eubacteriaceae</taxon>
        <taxon>Eubacterium</taxon>
    </lineage>
</organism>
<name>A0A1T4V5N7_9FIRM</name>
<comment type="similarity">
    <text evidence="1 5">Belongs to the MreC family.</text>
</comment>
<keyword evidence="7" id="KW-0472">Membrane</keyword>
<dbReference type="STRING" id="39495.SAMN02745111_00235"/>
<dbReference type="InterPro" id="IPR055342">
    <property type="entry name" value="MreC_beta-barrel_core"/>
</dbReference>
<evidence type="ECO:0000256" key="4">
    <source>
        <dbReference type="ARBA" id="ARBA00032089"/>
    </source>
</evidence>
<feature type="coiled-coil region" evidence="6">
    <location>
        <begin position="64"/>
        <end position="105"/>
    </location>
</feature>
<keyword evidence="6" id="KW-0175">Coiled coil</keyword>
<dbReference type="Proteomes" id="UP000190814">
    <property type="component" value="Unassembled WGS sequence"/>
</dbReference>
<dbReference type="GO" id="GO:0005886">
    <property type="term" value="C:plasma membrane"/>
    <property type="evidence" value="ECO:0007669"/>
    <property type="project" value="TreeGrafter"/>
</dbReference>
<dbReference type="Gene3D" id="2.40.10.340">
    <property type="entry name" value="Rod shape-determining protein MreC, domain 1"/>
    <property type="match status" value="1"/>
</dbReference>
<evidence type="ECO:0000256" key="2">
    <source>
        <dbReference type="ARBA" id="ARBA00013855"/>
    </source>
</evidence>
<dbReference type="RefSeq" id="WP_078765125.1">
    <property type="nucleotide sequence ID" value="NZ_FUXZ01000002.1"/>
</dbReference>
<evidence type="ECO:0000313" key="9">
    <source>
        <dbReference type="EMBL" id="SKA60285.1"/>
    </source>
</evidence>
<dbReference type="InterPro" id="IPR042175">
    <property type="entry name" value="Cell/Rod_MreC_2"/>
</dbReference>
<protein>
    <recommendedName>
        <fullName evidence="2 5">Cell shape-determining protein MreC</fullName>
    </recommendedName>
    <alternativeName>
        <fullName evidence="4 5">Cell shape protein MreC</fullName>
    </alternativeName>
</protein>
<keyword evidence="10" id="KW-1185">Reference proteome</keyword>
<keyword evidence="7" id="KW-0812">Transmembrane</keyword>
<feature type="domain" description="Rod shape-determining protein MreC beta-barrel core" evidence="8">
    <location>
        <begin position="125"/>
        <end position="275"/>
    </location>
</feature>
<comment type="function">
    <text evidence="5">Involved in formation and maintenance of cell shape.</text>
</comment>
<reference evidence="9 10" key="1">
    <citation type="submission" date="2017-02" db="EMBL/GenBank/DDBJ databases">
        <authorList>
            <person name="Peterson S.W."/>
        </authorList>
    </citation>
    <scope>NUCLEOTIDE SEQUENCE [LARGE SCALE GENOMIC DNA]</scope>
    <source>
        <strain evidence="9 10">ATCC 35992</strain>
    </source>
</reference>
<evidence type="ECO:0000256" key="6">
    <source>
        <dbReference type="SAM" id="Coils"/>
    </source>
</evidence>
<dbReference type="GO" id="GO:0008360">
    <property type="term" value="P:regulation of cell shape"/>
    <property type="evidence" value="ECO:0007669"/>
    <property type="project" value="UniProtKB-KW"/>
</dbReference>
<keyword evidence="3 5" id="KW-0133">Cell shape</keyword>
<dbReference type="PANTHER" id="PTHR34138:SF1">
    <property type="entry name" value="CELL SHAPE-DETERMINING PROTEIN MREC"/>
    <property type="match status" value="1"/>
</dbReference>
<evidence type="ECO:0000313" key="10">
    <source>
        <dbReference type="Proteomes" id="UP000190814"/>
    </source>
</evidence>